<evidence type="ECO:0000256" key="8">
    <source>
        <dbReference type="ARBA" id="ARBA00022692"/>
    </source>
</evidence>
<organism evidence="20">
    <name type="scientific">Janira maculosa</name>
    <dbReference type="NCBI Taxonomy" id="155701"/>
    <lineage>
        <taxon>Eukaryota</taxon>
        <taxon>Metazoa</taxon>
        <taxon>Ecdysozoa</taxon>
        <taxon>Arthropoda</taxon>
        <taxon>Crustacea</taxon>
        <taxon>Multicrustacea</taxon>
        <taxon>Malacostraca</taxon>
        <taxon>Eumalacostraca</taxon>
        <taxon>Peracarida</taxon>
        <taxon>Isopoda</taxon>
        <taxon>Asellota</taxon>
        <taxon>Janiroidea</taxon>
        <taxon>Janiridae</taxon>
        <taxon>Janira</taxon>
    </lineage>
</organism>
<evidence type="ECO:0000256" key="18">
    <source>
        <dbReference type="RuleBase" id="RU003403"/>
    </source>
</evidence>
<evidence type="ECO:0000256" key="5">
    <source>
        <dbReference type="ARBA" id="ARBA00021008"/>
    </source>
</evidence>
<keyword evidence="16 18" id="KW-0472">Membrane</keyword>
<evidence type="ECO:0000256" key="15">
    <source>
        <dbReference type="ARBA" id="ARBA00023128"/>
    </source>
</evidence>
<dbReference type="EC" id="7.1.1.2" evidence="4 18"/>
<keyword evidence="6" id="KW-0813">Transport</keyword>
<evidence type="ECO:0000256" key="16">
    <source>
        <dbReference type="ARBA" id="ARBA00023136"/>
    </source>
</evidence>
<feature type="transmembrane region" description="Helical" evidence="18">
    <location>
        <begin position="80"/>
        <end position="103"/>
    </location>
</feature>
<evidence type="ECO:0000256" key="2">
    <source>
        <dbReference type="ARBA" id="ARBA00004448"/>
    </source>
</evidence>
<evidence type="ECO:0000256" key="17">
    <source>
        <dbReference type="ARBA" id="ARBA00049551"/>
    </source>
</evidence>
<keyword evidence="12 18" id="KW-1133">Transmembrane helix</keyword>
<protein>
    <recommendedName>
        <fullName evidence="5 18">NADH-ubiquinone oxidoreductase chain 2</fullName>
        <ecNumber evidence="4 18">7.1.1.2</ecNumber>
    </recommendedName>
</protein>
<keyword evidence="15 18" id="KW-0496">Mitochondrion</keyword>
<feature type="transmembrane region" description="Helical" evidence="18">
    <location>
        <begin position="255"/>
        <end position="272"/>
    </location>
</feature>
<keyword evidence="8 18" id="KW-0812">Transmembrane</keyword>
<dbReference type="InterPro" id="IPR001750">
    <property type="entry name" value="ND/Mrp_TM"/>
</dbReference>
<evidence type="ECO:0000256" key="13">
    <source>
        <dbReference type="ARBA" id="ARBA00023027"/>
    </source>
</evidence>
<feature type="transmembrane region" description="Helical" evidence="18">
    <location>
        <begin position="223"/>
        <end position="243"/>
    </location>
</feature>
<evidence type="ECO:0000256" key="1">
    <source>
        <dbReference type="ARBA" id="ARBA00003257"/>
    </source>
</evidence>
<evidence type="ECO:0000256" key="11">
    <source>
        <dbReference type="ARBA" id="ARBA00022982"/>
    </source>
</evidence>
<feature type="transmembrane region" description="Helical" evidence="18">
    <location>
        <begin position="184"/>
        <end position="203"/>
    </location>
</feature>
<evidence type="ECO:0000256" key="9">
    <source>
        <dbReference type="ARBA" id="ARBA00022792"/>
    </source>
</evidence>
<evidence type="ECO:0000256" key="7">
    <source>
        <dbReference type="ARBA" id="ARBA00022660"/>
    </source>
</evidence>
<comment type="function">
    <text evidence="1">Core subunit of the mitochondrial membrane respiratory chain NADH dehydrogenase (Complex I) that is believed to belong to the minimal assembly required for catalysis. Complex I functions in the transfer of electrons from NADH to the respiratory chain. The immediate electron acceptor for the enzyme is believed to be ubiquinone.</text>
</comment>
<feature type="transmembrane region" description="Helical" evidence="18">
    <location>
        <begin position="36"/>
        <end position="59"/>
    </location>
</feature>
<keyword evidence="7 18" id="KW-0679">Respiratory chain</keyword>
<dbReference type="GO" id="GO:0006120">
    <property type="term" value="P:mitochondrial electron transport, NADH to ubiquinone"/>
    <property type="evidence" value="ECO:0007669"/>
    <property type="project" value="InterPro"/>
</dbReference>
<dbReference type="EMBL" id="GU130255">
    <property type="protein sequence ID" value="ADA69791.1"/>
    <property type="molecule type" value="Genomic_DNA"/>
</dbReference>
<dbReference type="GO" id="GO:0008137">
    <property type="term" value="F:NADH dehydrogenase (ubiquinone) activity"/>
    <property type="evidence" value="ECO:0007669"/>
    <property type="project" value="UniProtKB-EC"/>
</dbReference>
<dbReference type="InterPro" id="IPR003917">
    <property type="entry name" value="NADH_UbQ_OxRdtase_chain2"/>
</dbReference>
<geneLocation type="mitochondrion" evidence="20"/>
<sequence length="319" mass="36163">MLKSFQFLFFVSIFMSGILLSFSSSSLFTAWIGMEMTTLCFISYLLITMSAISSAKYFLIQSTGSLCLVESILIGQESNLIFYLFLSSLLLKVGSAPLHFWYPSVMSSLSWNPVLILMTFQKIIPFYMISLTITLKSMIILGILNGFIGAIGGFNETCLRKILAFSSINHLGWIFLSMKMNNLFWIFYFVIYSISVAFLVLLLKQKETYYSSEILALSLKSEILLAFLSLGGFPPLLGFSAKWTMISCLSLEHPWTMLSMCMFSVITLYYYIRSSLNNFLVISTNNEIGSNQKYTNSNIIFGFMISLPIFWGLMNSLLL</sequence>
<dbReference type="Pfam" id="PF00361">
    <property type="entry name" value="Proton_antipo_M"/>
    <property type="match status" value="1"/>
</dbReference>
<keyword evidence="10 18" id="KW-1278">Translocase</keyword>
<dbReference type="AlphaFoldDB" id="E3SXA8"/>
<evidence type="ECO:0000256" key="14">
    <source>
        <dbReference type="ARBA" id="ARBA00023075"/>
    </source>
</evidence>
<reference evidence="20" key="1">
    <citation type="journal article" date="2012" name="Mol. Phylogenet. Evol.">
        <title>Multiple rearrangements in mitochondrial genomes of Isopoda and phylogenetic implications.</title>
        <authorList>
            <person name="Kilpert F."/>
            <person name="Held C."/>
            <person name="Podsiadlowski L."/>
        </authorList>
    </citation>
    <scope>NUCLEOTIDE SEQUENCE</scope>
</reference>
<comment type="catalytic activity">
    <reaction evidence="17 18">
        <text>a ubiquinone + NADH + 5 H(+)(in) = a ubiquinol + NAD(+) + 4 H(+)(out)</text>
        <dbReference type="Rhea" id="RHEA:29091"/>
        <dbReference type="Rhea" id="RHEA-COMP:9565"/>
        <dbReference type="Rhea" id="RHEA-COMP:9566"/>
        <dbReference type="ChEBI" id="CHEBI:15378"/>
        <dbReference type="ChEBI" id="CHEBI:16389"/>
        <dbReference type="ChEBI" id="CHEBI:17976"/>
        <dbReference type="ChEBI" id="CHEBI:57540"/>
        <dbReference type="ChEBI" id="CHEBI:57945"/>
        <dbReference type="EC" id="7.1.1.2"/>
    </reaction>
</comment>
<evidence type="ECO:0000259" key="19">
    <source>
        <dbReference type="Pfam" id="PF00361"/>
    </source>
</evidence>
<keyword evidence="11 18" id="KW-0249">Electron transport</keyword>
<keyword evidence="14 18" id="KW-0830">Ubiquinone</keyword>
<proteinExistence type="inferred from homology"/>
<comment type="function">
    <text evidence="18">Core subunit of the mitochondrial membrane respiratory chain NADH dehydrogenase (Complex I) which catalyzes electron transfer from NADH through the respiratory chain, using ubiquinone as an electron acceptor. Essential for the catalytic activity and assembly of complex I.</text>
</comment>
<dbReference type="InterPro" id="IPR050175">
    <property type="entry name" value="Complex_I_Subunit_2"/>
</dbReference>
<evidence type="ECO:0000256" key="12">
    <source>
        <dbReference type="ARBA" id="ARBA00022989"/>
    </source>
</evidence>
<gene>
    <name evidence="20" type="primary">ND2</name>
</gene>
<evidence type="ECO:0000256" key="3">
    <source>
        <dbReference type="ARBA" id="ARBA00007012"/>
    </source>
</evidence>
<evidence type="ECO:0000256" key="4">
    <source>
        <dbReference type="ARBA" id="ARBA00012944"/>
    </source>
</evidence>
<dbReference type="PANTHER" id="PTHR46552:SF1">
    <property type="entry name" value="NADH-UBIQUINONE OXIDOREDUCTASE CHAIN 2"/>
    <property type="match status" value="1"/>
</dbReference>
<dbReference type="GO" id="GO:0005743">
    <property type="term" value="C:mitochondrial inner membrane"/>
    <property type="evidence" value="ECO:0007669"/>
    <property type="project" value="UniProtKB-SubCell"/>
</dbReference>
<name>E3SXA8_9CRUS</name>
<dbReference type="PANTHER" id="PTHR46552">
    <property type="entry name" value="NADH-UBIQUINONE OXIDOREDUCTASE CHAIN 2"/>
    <property type="match status" value="1"/>
</dbReference>
<comment type="similarity">
    <text evidence="3 18">Belongs to the complex I subunit 2 family.</text>
</comment>
<keyword evidence="13 18" id="KW-0520">NAD</keyword>
<evidence type="ECO:0000256" key="10">
    <source>
        <dbReference type="ARBA" id="ARBA00022967"/>
    </source>
</evidence>
<keyword evidence="9 18" id="KW-0999">Mitochondrion inner membrane</keyword>
<dbReference type="PRINTS" id="PR01436">
    <property type="entry name" value="NADHDHGNASE2"/>
</dbReference>
<comment type="subcellular location">
    <subcellularLocation>
        <location evidence="2 18">Mitochondrion inner membrane</location>
        <topology evidence="2 18">Multi-pass membrane protein</topology>
    </subcellularLocation>
</comment>
<evidence type="ECO:0000313" key="20">
    <source>
        <dbReference type="EMBL" id="ADA69791.1"/>
    </source>
</evidence>
<feature type="transmembrane region" description="Helical" evidence="18">
    <location>
        <begin position="299"/>
        <end position="318"/>
    </location>
</feature>
<feature type="transmembrane region" description="Helical" evidence="18">
    <location>
        <begin position="123"/>
        <end position="150"/>
    </location>
</feature>
<accession>E3SXA8</accession>
<feature type="domain" description="NADH:quinone oxidoreductase/Mrp antiporter transmembrane" evidence="19">
    <location>
        <begin position="77"/>
        <end position="267"/>
    </location>
</feature>
<feature type="transmembrane region" description="Helical" evidence="18">
    <location>
        <begin position="7"/>
        <end position="30"/>
    </location>
</feature>
<evidence type="ECO:0000256" key="6">
    <source>
        <dbReference type="ARBA" id="ARBA00022448"/>
    </source>
</evidence>